<dbReference type="GO" id="GO:0005524">
    <property type="term" value="F:ATP binding"/>
    <property type="evidence" value="ECO:0007669"/>
    <property type="project" value="InterPro"/>
</dbReference>
<dbReference type="Pfam" id="PF00004">
    <property type="entry name" value="AAA"/>
    <property type="match status" value="1"/>
</dbReference>
<keyword evidence="5" id="KW-1185">Reference proteome</keyword>
<evidence type="ECO:0000259" key="3">
    <source>
        <dbReference type="SMART" id="SM00382"/>
    </source>
</evidence>
<dbReference type="AlphaFoldDB" id="A0A9P8LH30"/>
<dbReference type="InterPro" id="IPR027417">
    <property type="entry name" value="P-loop_NTPase"/>
</dbReference>
<evidence type="ECO:0000313" key="5">
    <source>
        <dbReference type="Proteomes" id="UP000750711"/>
    </source>
</evidence>
<reference evidence="4" key="1">
    <citation type="submission" date="2021-03" db="EMBL/GenBank/DDBJ databases">
        <title>Comparative genomics and phylogenomic investigation of the class Geoglossomycetes provide insights into ecological specialization and systematics.</title>
        <authorList>
            <person name="Melie T."/>
            <person name="Pirro S."/>
            <person name="Miller A.N."/>
            <person name="Quandt A."/>
        </authorList>
    </citation>
    <scope>NUCLEOTIDE SEQUENCE</scope>
    <source>
        <strain evidence="4">CAQ_001_2017</strain>
    </source>
</reference>
<evidence type="ECO:0000313" key="4">
    <source>
        <dbReference type="EMBL" id="KAH0565265.1"/>
    </source>
</evidence>
<dbReference type="GO" id="GO:0016887">
    <property type="term" value="F:ATP hydrolysis activity"/>
    <property type="evidence" value="ECO:0007669"/>
    <property type="project" value="InterPro"/>
</dbReference>
<evidence type="ECO:0000256" key="2">
    <source>
        <dbReference type="SAM" id="SignalP"/>
    </source>
</evidence>
<protein>
    <recommendedName>
        <fullName evidence="3">AAA+ ATPase domain-containing protein</fullName>
    </recommendedName>
</protein>
<feature type="region of interest" description="Disordered" evidence="1">
    <location>
        <begin position="492"/>
        <end position="513"/>
    </location>
</feature>
<dbReference type="Gene3D" id="3.40.50.300">
    <property type="entry name" value="P-loop containing nucleotide triphosphate hydrolases"/>
    <property type="match status" value="1"/>
</dbReference>
<dbReference type="InterPro" id="IPR054289">
    <property type="entry name" value="DUF7025"/>
</dbReference>
<dbReference type="SMART" id="SM00382">
    <property type="entry name" value="AAA"/>
    <property type="match status" value="1"/>
</dbReference>
<name>A0A9P8LH30_9PEZI</name>
<keyword evidence="2" id="KW-0732">Signal</keyword>
<dbReference type="PANTHER" id="PTHR46411:SF2">
    <property type="entry name" value="AAA+ ATPASE DOMAIN-CONTAINING PROTEIN"/>
    <property type="match status" value="1"/>
</dbReference>
<organism evidence="4 5">
    <name type="scientific">Trichoglossum hirsutum</name>
    <dbReference type="NCBI Taxonomy" id="265104"/>
    <lineage>
        <taxon>Eukaryota</taxon>
        <taxon>Fungi</taxon>
        <taxon>Dikarya</taxon>
        <taxon>Ascomycota</taxon>
        <taxon>Pezizomycotina</taxon>
        <taxon>Geoglossomycetes</taxon>
        <taxon>Geoglossales</taxon>
        <taxon>Geoglossaceae</taxon>
        <taxon>Trichoglossum</taxon>
    </lineage>
</organism>
<dbReference type="Pfam" id="PF22942">
    <property type="entry name" value="DUF7025"/>
    <property type="match status" value="1"/>
</dbReference>
<feature type="compositionally biased region" description="Polar residues" evidence="1">
    <location>
        <begin position="219"/>
        <end position="232"/>
    </location>
</feature>
<feature type="region of interest" description="Disordered" evidence="1">
    <location>
        <begin position="199"/>
        <end position="250"/>
    </location>
</feature>
<gene>
    <name evidence="4" type="ORF">GP486_001346</name>
</gene>
<dbReference type="CDD" id="cd19481">
    <property type="entry name" value="RecA-like_protease"/>
    <property type="match status" value="1"/>
</dbReference>
<accession>A0A9P8LH30</accession>
<feature type="signal peptide" evidence="2">
    <location>
        <begin position="1"/>
        <end position="17"/>
    </location>
</feature>
<dbReference type="InterPro" id="IPR003959">
    <property type="entry name" value="ATPase_AAA_core"/>
</dbReference>
<evidence type="ECO:0000256" key="1">
    <source>
        <dbReference type="SAM" id="MobiDB-lite"/>
    </source>
</evidence>
<dbReference type="InterPro" id="IPR003593">
    <property type="entry name" value="AAA+_ATPase"/>
</dbReference>
<proteinExistence type="predicted"/>
<dbReference type="Pfam" id="PF23232">
    <property type="entry name" value="AAA_lid_13"/>
    <property type="match status" value="1"/>
</dbReference>
<dbReference type="Proteomes" id="UP000750711">
    <property type="component" value="Unassembled WGS sequence"/>
</dbReference>
<feature type="chain" id="PRO_5040512137" description="AAA+ ATPase domain-containing protein" evidence="2">
    <location>
        <begin position="18"/>
        <end position="948"/>
    </location>
</feature>
<feature type="domain" description="AAA+ ATPase" evidence="3">
    <location>
        <begin position="720"/>
        <end position="847"/>
    </location>
</feature>
<dbReference type="PANTHER" id="PTHR46411">
    <property type="entry name" value="FAMILY ATPASE, PUTATIVE-RELATED"/>
    <property type="match status" value="1"/>
</dbReference>
<dbReference type="InterPro" id="IPR056599">
    <property type="entry name" value="AAA_lid_fung"/>
</dbReference>
<feature type="region of interest" description="Disordered" evidence="1">
    <location>
        <begin position="33"/>
        <end position="70"/>
    </location>
</feature>
<dbReference type="EMBL" id="JAGHQM010000116">
    <property type="protein sequence ID" value="KAH0565265.1"/>
    <property type="molecule type" value="Genomic_DNA"/>
</dbReference>
<comment type="caution">
    <text evidence="4">The sequence shown here is derived from an EMBL/GenBank/DDBJ whole genome shotgun (WGS) entry which is preliminary data.</text>
</comment>
<dbReference type="SUPFAM" id="SSF52540">
    <property type="entry name" value="P-loop containing nucleoside triphosphate hydrolases"/>
    <property type="match status" value="1"/>
</dbReference>
<sequence>MLAFLVLVLDVLDFVGDMNYLGPLKTNGTNFSIRPPQSCALREDSSDKPQPLYTPEEDEYEGEGEHEHEHGGECECECECEDEDQDQSSESIISGPLDLIFAEDLNGCIERNYGETRWPASKHFTISRDQTTSSNFQKEQLAVLKESPTVQSTEQEEQPFSTSNHALQDYNMQLMLLEQQNKKRLLMARQEQEYLKLQNTDSHGSGPPSAPPFPMTKGLLSSSSTMNLSGHSKNARSGPAVQNQGREDGTDNAQLLQRIRVLENENRGLKGLVANHPSQPTWKPPQWQILYRFEPGHQVFLGPPSWTIGNDRNFSLRGELPLVAPDLYLQRHNNMAFVVYKIYSQHRRTTAALKTDIMPPPEHNEESLKLISDEMIKAVESFFSKQPDFGKVFPNFDVRAEIPAPYLFWYYYRPSSPQVLRELMPRHRALMQLLTGWIEINYKQEYTQAAAQLSKGFVSFELMKYLVRPGDILVSKTKGHLQAHLATSWARDDKSESSPSDRQSGGDLRESSNKRTPWRWKVSSWSYGYDGSFFKKDSTLTIELLTGNPDDEVNMQDLNVLPLRFTGGGMRQALEQRGKVFWSCRVKRLVSYQVNTSDSLDSDGERFMIDFSTYKKLHSDSPAFKRPRLDREEMAPEVIKQDEPPSAPDLFLFPPTIIGYNLRRKKWVDLEVDHIKDVTWNKSAFKNLVVDEETKELVQALVTNQLAAEKGTDLIGGKGNGLIILLHGGPGTGKTFTAESVAEMAEKPLFRVTCGDVGTQPEEVEKYLESVLHLGKIWGCVVLLDEADVFLEERSLADLQRNALVSVFLRVLEYYDGILILTSNRVGTFDEAFKSRIQLALHYENLTTAQRSKIWKNFINRLKSLDEENIDFDDIDCYISELAGHEMNGRQIRNAITTARQLAQYQGKIMTYTHLKHVIKVAGKFDKYLSAVKEGFTDDVIAREGGLR</sequence>